<dbReference type="InterPro" id="IPR001387">
    <property type="entry name" value="Cro/C1-type_HTH"/>
</dbReference>
<dbReference type="EMBL" id="MPPL01000001">
    <property type="protein sequence ID" value="OKS89654.1"/>
    <property type="molecule type" value="Genomic_DNA"/>
</dbReference>
<evidence type="ECO:0000256" key="1">
    <source>
        <dbReference type="ARBA" id="ARBA00023125"/>
    </source>
</evidence>
<dbReference type="Pfam" id="PF01381">
    <property type="entry name" value="HTH_3"/>
    <property type="match status" value="1"/>
</dbReference>
<reference evidence="3 4" key="1">
    <citation type="submission" date="2016-11" db="EMBL/GenBank/DDBJ databases">
        <title>Whole Genome Sequencing of Mucilaginibacter polytrichastri RG4-7(T) isolated from the moss sample.</title>
        <authorList>
            <person name="Li Y."/>
        </authorList>
    </citation>
    <scope>NUCLEOTIDE SEQUENCE [LARGE SCALE GENOMIC DNA]</scope>
    <source>
        <strain evidence="3 4">RG4-7</strain>
    </source>
</reference>
<feature type="domain" description="HTH cro/C1-type" evidence="2">
    <location>
        <begin position="19"/>
        <end position="73"/>
    </location>
</feature>
<dbReference type="CDD" id="cd00093">
    <property type="entry name" value="HTH_XRE"/>
    <property type="match status" value="1"/>
</dbReference>
<dbReference type="AlphaFoldDB" id="A0A1Q6A6M4"/>
<dbReference type="SMART" id="SM00530">
    <property type="entry name" value="HTH_XRE"/>
    <property type="match status" value="1"/>
</dbReference>
<dbReference type="OrthoDB" id="796935at2"/>
<keyword evidence="4" id="KW-1185">Reference proteome</keyword>
<dbReference type="PROSITE" id="PS50943">
    <property type="entry name" value="HTH_CROC1"/>
    <property type="match status" value="1"/>
</dbReference>
<evidence type="ECO:0000313" key="3">
    <source>
        <dbReference type="EMBL" id="OKS89654.1"/>
    </source>
</evidence>
<dbReference type="PANTHER" id="PTHR46558:SF4">
    <property type="entry name" value="DNA-BIDING PHAGE PROTEIN"/>
    <property type="match status" value="1"/>
</dbReference>
<dbReference type="InterPro" id="IPR010982">
    <property type="entry name" value="Lambda_DNA-bd_dom_sf"/>
</dbReference>
<comment type="caution">
    <text evidence="3">The sequence shown here is derived from an EMBL/GenBank/DDBJ whole genome shotgun (WGS) entry which is preliminary data.</text>
</comment>
<proteinExistence type="predicted"/>
<sequence length="135" mass="15471">MMNKPILVDEVLISLGRNLSAIRNAKRETQYGVAKSIGLTHPVVSKIESGAYNITLELLIKLCNHFDVTLQQVLNLDTNQIFYFTQKNQTGNHHKQYVVHELADGYDILIAQLQSEVNYLRKFFEKHSEKNSPID</sequence>
<accession>A0A1Q6A6M4</accession>
<evidence type="ECO:0000259" key="2">
    <source>
        <dbReference type="PROSITE" id="PS50943"/>
    </source>
</evidence>
<gene>
    <name evidence="3" type="ORF">RG47T_5139</name>
</gene>
<dbReference type="Gene3D" id="1.10.260.40">
    <property type="entry name" value="lambda repressor-like DNA-binding domains"/>
    <property type="match status" value="1"/>
</dbReference>
<dbReference type="PANTHER" id="PTHR46558">
    <property type="entry name" value="TRACRIPTIONAL REGULATORY PROTEIN-RELATED-RELATED"/>
    <property type="match status" value="1"/>
</dbReference>
<dbReference type="SUPFAM" id="SSF47413">
    <property type="entry name" value="lambda repressor-like DNA-binding domains"/>
    <property type="match status" value="1"/>
</dbReference>
<evidence type="ECO:0000313" key="4">
    <source>
        <dbReference type="Proteomes" id="UP000186720"/>
    </source>
</evidence>
<dbReference type="Proteomes" id="UP000186720">
    <property type="component" value="Unassembled WGS sequence"/>
</dbReference>
<dbReference type="RefSeq" id="WP_074492890.1">
    <property type="nucleotide sequence ID" value="NZ_FPAM01000022.1"/>
</dbReference>
<name>A0A1Q6A6M4_9SPHI</name>
<dbReference type="GO" id="GO:0003677">
    <property type="term" value="F:DNA binding"/>
    <property type="evidence" value="ECO:0007669"/>
    <property type="project" value="UniProtKB-KW"/>
</dbReference>
<keyword evidence="1" id="KW-0238">DNA-binding</keyword>
<protein>
    <recommendedName>
        <fullName evidence="2">HTH cro/C1-type domain-containing protein</fullName>
    </recommendedName>
</protein>
<organism evidence="3 4">
    <name type="scientific">Mucilaginibacter polytrichastri</name>
    <dbReference type="NCBI Taxonomy" id="1302689"/>
    <lineage>
        <taxon>Bacteria</taxon>
        <taxon>Pseudomonadati</taxon>
        <taxon>Bacteroidota</taxon>
        <taxon>Sphingobacteriia</taxon>
        <taxon>Sphingobacteriales</taxon>
        <taxon>Sphingobacteriaceae</taxon>
        <taxon>Mucilaginibacter</taxon>
    </lineage>
</organism>